<evidence type="ECO:0000313" key="3">
    <source>
        <dbReference type="Proteomes" id="UP000319931"/>
    </source>
</evidence>
<dbReference type="AlphaFoldDB" id="A0A502FU78"/>
<evidence type="ECO:0000313" key="2">
    <source>
        <dbReference type="EMBL" id="TPG53108.1"/>
    </source>
</evidence>
<gene>
    <name evidence="2" type="ORF">EAH76_14320</name>
</gene>
<dbReference type="Pfam" id="PF01471">
    <property type="entry name" value="PG_binding_1"/>
    <property type="match status" value="1"/>
</dbReference>
<evidence type="ECO:0000259" key="1">
    <source>
        <dbReference type="Pfam" id="PF01471"/>
    </source>
</evidence>
<feature type="domain" description="Peptidoglycan binding-like" evidence="1">
    <location>
        <begin position="3"/>
        <end position="56"/>
    </location>
</feature>
<protein>
    <submittedName>
        <fullName evidence="2">TIGR02594 family protein</fullName>
    </submittedName>
</protein>
<dbReference type="SUPFAM" id="SSF47090">
    <property type="entry name" value="PGBD-like"/>
    <property type="match status" value="1"/>
</dbReference>
<dbReference type="OrthoDB" id="5395100at2"/>
<keyword evidence="3" id="KW-1185">Reference proteome</keyword>
<dbReference type="InterPro" id="IPR036366">
    <property type="entry name" value="PGBDSf"/>
</dbReference>
<dbReference type="Proteomes" id="UP000319931">
    <property type="component" value="Unassembled WGS sequence"/>
</dbReference>
<dbReference type="NCBIfam" id="TIGR02594">
    <property type="entry name" value="TIGR02594 family protein"/>
    <property type="match status" value="1"/>
</dbReference>
<organism evidence="2 3">
    <name type="scientific">Sphingomonas glacialis</name>
    <dbReference type="NCBI Taxonomy" id="658225"/>
    <lineage>
        <taxon>Bacteria</taxon>
        <taxon>Pseudomonadati</taxon>
        <taxon>Pseudomonadota</taxon>
        <taxon>Alphaproteobacteria</taxon>
        <taxon>Sphingomonadales</taxon>
        <taxon>Sphingomonadaceae</taxon>
        <taxon>Sphingomonas</taxon>
    </lineage>
</organism>
<dbReference type="InterPro" id="IPR036365">
    <property type="entry name" value="PGBD-like_sf"/>
</dbReference>
<proteinExistence type="predicted"/>
<dbReference type="Gene3D" id="1.10.101.10">
    <property type="entry name" value="PGBD-like superfamily/PGBD"/>
    <property type="match status" value="1"/>
</dbReference>
<dbReference type="InterPro" id="IPR002477">
    <property type="entry name" value="Peptidoglycan-bd-like"/>
</dbReference>
<sequence>MTSVLDVQEALQAKGFDPGPTDGVRGRKTIAAILAFQAAAGLPADGIVGRQTLAKLIPGANPAALTIASAIPWLAEAHTLIGLKEDTSAGSNEQILQWALEQHISYHDDDVPWCGLFVSHCIASQLPREPLPANPLGARAYQTFGKPISPQPGAVVVFWRESLESGKGHVGFYVGEDQDRNFLILGGNQGNAVSIIGKPRERFLAARWPITGLPATGGPVFAHVPRVGNQIEA</sequence>
<comment type="caution">
    <text evidence="2">The sequence shown here is derived from an EMBL/GenBank/DDBJ whole genome shotgun (WGS) entry which is preliminary data.</text>
</comment>
<reference evidence="2 3" key="1">
    <citation type="journal article" date="2019" name="Environ. Microbiol.">
        <title>Species interactions and distinct microbial communities in high Arctic permafrost affected cryosols are associated with the CH4 and CO2 gas fluxes.</title>
        <authorList>
            <person name="Altshuler I."/>
            <person name="Hamel J."/>
            <person name="Turney S."/>
            <person name="Magnuson E."/>
            <person name="Levesque R."/>
            <person name="Greer C."/>
            <person name="Whyte L.G."/>
        </authorList>
    </citation>
    <scope>NUCLEOTIDE SEQUENCE [LARGE SCALE GENOMIC DNA]</scope>
    <source>
        <strain evidence="2 3">E6.1</strain>
    </source>
</reference>
<dbReference type="InterPro" id="IPR013423">
    <property type="entry name" value="CHP02594"/>
</dbReference>
<dbReference type="EMBL" id="RCZC01000003">
    <property type="protein sequence ID" value="TPG53108.1"/>
    <property type="molecule type" value="Genomic_DNA"/>
</dbReference>
<name>A0A502FU78_9SPHN</name>
<accession>A0A502FU78</accession>